<dbReference type="GO" id="GO:0005938">
    <property type="term" value="C:cell cortex"/>
    <property type="evidence" value="ECO:0007669"/>
    <property type="project" value="TreeGrafter"/>
</dbReference>
<evidence type="ECO:0000256" key="3">
    <source>
        <dbReference type="ARBA" id="ARBA00023136"/>
    </source>
</evidence>
<dbReference type="InterPro" id="IPR000547">
    <property type="entry name" value="Clathrin_H-chain/VPS_repeat"/>
</dbReference>
<dbReference type="WBParaSite" id="PSU_v2.g2184.t1">
    <property type="protein sequence ID" value="PSU_v2.g2184.t1"/>
    <property type="gene ID" value="PSU_v2.g2184"/>
</dbReference>
<feature type="repeat" description="CHCR" evidence="7">
    <location>
        <begin position="463"/>
        <end position="618"/>
    </location>
</feature>
<dbReference type="SUPFAM" id="SSF48371">
    <property type="entry name" value="ARM repeat"/>
    <property type="match status" value="5"/>
</dbReference>
<dbReference type="GO" id="GO:0030130">
    <property type="term" value="C:clathrin coat of trans-Golgi network vesicle"/>
    <property type="evidence" value="ECO:0007669"/>
    <property type="project" value="InterPro"/>
</dbReference>
<dbReference type="InterPro" id="IPR011990">
    <property type="entry name" value="TPR-like_helical_dom_sf"/>
</dbReference>
<dbReference type="GO" id="GO:0032051">
    <property type="term" value="F:clathrin light chain binding"/>
    <property type="evidence" value="ECO:0007669"/>
    <property type="project" value="InterPro"/>
</dbReference>
<keyword evidence="4 6" id="KW-0168">Coated pit</keyword>
<organism evidence="9 10">
    <name type="scientific">Panagrolaimus superbus</name>
    <dbReference type="NCBI Taxonomy" id="310955"/>
    <lineage>
        <taxon>Eukaryota</taxon>
        <taxon>Metazoa</taxon>
        <taxon>Ecdysozoa</taxon>
        <taxon>Nematoda</taxon>
        <taxon>Chromadorea</taxon>
        <taxon>Rhabditida</taxon>
        <taxon>Tylenchina</taxon>
        <taxon>Panagrolaimomorpha</taxon>
        <taxon>Panagrolaimoidea</taxon>
        <taxon>Panagrolaimidae</taxon>
        <taxon>Panagrolaimus</taxon>
    </lineage>
</organism>
<sequence>MLRLFLMVKYKFMMWKVMIGLLLYHLIINLLFWRFVDDNNIILVSDRSVFRWTYTTAGSEPKKIFDRHANLVQKKIVDAGMDKKQEYLYILGQSPKEDGDLQSQIQLFSIDRSATQLIEAYQMAFVSWTIGSNPKPSTLLVIGNKVPRTGAGNVGKMNIVEVSPGGPETYQKKAVDIPFNDAGDFPVAIRVSEKYGLIHLLSKFNNIFAYELESMTPVYHSAIKLSAPAQLVAAWDQIGGYTVLTQDFNLVAISVNDQNIVPFMVHNGKHDLALKFATRCALPGAEELVVRRFEQLFHNDRDFFKAAELAAATPVLRTPETLRLFRQLPAVNGTSAANVYFNAILKNANAVLNKIETLEICNCAIAQNRPELIEKLLTEKKLTSCEELGDAVKRVNPRLAMKVYIEANDCPGKVVQLLAEQGDFDKIITYCQNTNYAPDYVGILRNVITSHSPKTAEFAYALASQTPPLVDPEKIVDCFEEFSEVENCTKFLFRYLTQDTPENGRLQTRAIEMNLNHAPTVAEAILSRRIFNHYDKPYIAQLCEKAQLYTHALELYDNVSDIKRVLTLINKFDNDKIVEFCGKLSAEDCYECVEELVKHGGPERVQLACLIATKYSDFLGPEKIIKLFEHHRQNGALFFYLQSIVNHSTDPEVHFKYIQAAVRHKQIKDAERVCRESSYYDPSQVIAFLKEANLQTHIPLIIVCDKHDRIKELIEFLYREKAMNSVEVLATQVNPKRLPAIVSALFDLDCPDDQVKKLISSMRRDFDIDELVDACISRNRLRLLQGWLEQRVQNGATDTPTHNALAKVYVEGHPLIERYLKEDKYYDAKVIGEYCEKRNPHLAFIAYERENLDDEIIKLCYDNALFKNLVRYLLTRADPNLWEKVLRDDDGNRRKLIDHIVQFIQVEHQTPEDISVMVKAFVAAGLSQGLLDVLEKLIITGGSYREHRNLQTLMVVTAIREAPTRVMGYVNVLDNYDAPAIADLAVSHGLYEEAFEIYRKFGVNDRAVTVLIENLKDYKRAYDFAERVNKSEVWSALGLAQLRSDQVAEGVDSLIRAGTDSAVHEVVKKCTERELYDVLVRYLQMARKTSKEPVIDTELCFAYAKTNKLRDIDDLLSSPNRVDIVTVGDRCYEHNMYDAAKIVFSYANNFSKSALTLVKLGEWQGAVDAARKANSVKTWKVVCFACVEKKEFHLAMVCGLQIVVHAEEIEELLEFYQNRGYFEELIQLLEAALSSERTHVAMFTELAILYTKHKPEKLHDHLDMFWTRMNMRKVLIACEAAHLWADLVFLYDKNEDYENAALTMMKHPAAWKEGLFKEVIVKVGNVEIFFKAAEFYLEFHPLLLNDLLIALSSRLDHTRLVSYFIKANQLAIIKPYLRHVQPMNNKIVNENLNQLLIDDEDYQGLRESIDVYNNFDNVALAQQLEDHELLEFRRISAYLYRRNNRWSTAIELCKKDKLYTDAIDFASDSRNNDVVHELITYFIENELHDCFSTMLYKCFDLLKPDYVMELAWKHRVTDYAMPYYIQVMKNMNSRMERMEYQMEELKVKGSKQDEGDIFAPTERMAIGYTPNFNSFA</sequence>
<dbReference type="PIRSF" id="PIRSF002290">
    <property type="entry name" value="Clathrin_H_chain"/>
    <property type="match status" value="1"/>
</dbReference>
<dbReference type="InterPro" id="IPR016341">
    <property type="entry name" value="Clathrin_heavy_chain"/>
</dbReference>
<evidence type="ECO:0000313" key="9">
    <source>
        <dbReference type="Proteomes" id="UP000887577"/>
    </source>
</evidence>
<evidence type="ECO:0000256" key="4">
    <source>
        <dbReference type="ARBA" id="ARBA00023176"/>
    </source>
</evidence>
<keyword evidence="8" id="KW-0812">Transmembrane</keyword>
<comment type="function">
    <text evidence="6">Clathrin is the major protein of the polyhedral coat of coated pits and vesicles.</text>
</comment>
<dbReference type="GO" id="GO:0045807">
    <property type="term" value="P:positive regulation of endocytosis"/>
    <property type="evidence" value="ECO:0007669"/>
    <property type="project" value="UniProtKB-ARBA"/>
</dbReference>
<dbReference type="PROSITE" id="PS50236">
    <property type="entry name" value="CHCR"/>
    <property type="match status" value="6"/>
</dbReference>
<protein>
    <recommendedName>
        <fullName evidence="6">Clathrin heavy chain</fullName>
    </recommendedName>
</protein>
<dbReference type="FunFam" id="1.25.40.10:FF:000002">
    <property type="entry name" value="Clathrin heavy chain"/>
    <property type="match status" value="1"/>
</dbReference>
<dbReference type="Pfam" id="PF13838">
    <property type="entry name" value="Clathrin_H_link"/>
    <property type="match status" value="1"/>
</dbReference>
<keyword evidence="9" id="KW-1185">Reference proteome</keyword>
<evidence type="ECO:0000256" key="8">
    <source>
        <dbReference type="SAM" id="Phobius"/>
    </source>
</evidence>
<evidence type="ECO:0000256" key="6">
    <source>
        <dbReference type="PIRNR" id="PIRNR002290"/>
    </source>
</evidence>
<dbReference type="GO" id="GO:0006886">
    <property type="term" value="P:intracellular protein transport"/>
    <property type="evidence" value="ECO:0007669"/>
    <property type="project" value="UniProtKB-UniRule"/>
</dbReference>
<dbReference type="GO" id="GO:0071439">
    <property type="term" value="C:clathrin complex"/>
    <property type="evidence" value="ECO:0007669"/>
    <property type="project" value="InterPro"/>
</dbReference>
<dbReference type="Gene3D" id="1.25.40.730">
    <property type="match status" value="1"/>
</dbReference>
<evidence type="ECO:0000256" key="5">
    <source>
        <dbReference type="ARBA" id="ARBA00023329"/>
    </source>
</evidence>
<feature type="repeat" description="CHCR" evidence="7">
    <location>
        <begin position="759"/>
        <end position="898"/>
    </location>
</feature>
<feature type="repeat" description="CHCR" evidence="7">
    <location>
        <begin position="905"/>
        <end position="1050"/>
    </location>
</feature>
<feature type="repeat" description="CHCR" evidence="7">
    <location>
        <begin position="1348"/>
        <end position="1491"/>
    </location>
</feature>
<keyword evidence="8" id="KW-1133">Transmembrane helix</keyword>
<dbReference type="SUPFAM" id="SSF50989">
    <property type="entry name" value="Clathrin heavy-chain terminal domain"/>
    <property type="match status" value="1"/>
</dbReference>
<evidence type="ECO:0000313" key="10">
    <source>
        <dbReference type="WBParaSite" id="PSU_v2.g2184.t1"/>
    </source>
</evidence>
<proteinExistence type="inferred from homology"/>
<dbReference type="PANTHER" id="PTHR10292">
    <property type="entry name" value="CLATHRIN HEAVY CHAIN RELATED"/>
    <property type="match status" value="1"/>
</dbReference>
<reference evidence="10" key="1">
    <citation type="submission" date="2022-11" db="UniProtKB">
        <authorList>
            <consortium name="WormBaseParasite"/>
        </authorList>
    </citation>
    <scope>IDENTIFICATION</scope>
</reference>
<dbReference type="PANTHER" id="PTHR10292:SF1">
    <property type="entry name" value="CLATHRIN HEAVY CHAIN"/>
    <property type="match status" value="1"/>
</dbReference>
<evidence type="ECO:0000256" key="2">
    <source>
        <dbReference type="ARBA" id="ARBA00022737"/>
    </source>
</evidence>
<feature type="repeat" description="CHCR" evidence="7">
    <location>
        <begin position="1054"/>
        <end position="1195"/>
    </location>
</feature>
<name>A0A914YRA5_9BILA</name>
<keyword evidence="5 6" id="KW-0968">Cytoplasmic vesicle</keyword>
<dbReference type="GO" id="GO:0030132">
    <property type="term" value="C:clathrin coat of coated pit"/>
    <property type="evidence" value="ECO:0007669"/>
    <property type="project" value="InterPro"/>
</dbReference>
<accession>A0A914YRA5</accession>
<dbReference type="GO" id="GO:0045334">
    <property type="term" value="C:clathrin-coated endocytic vesicle"/>
    <property type="evidence" value="ECO:0007669"/>
    <property type="project" value="TreeGrafter"/>
</dbReference>
<dbReference type="Pfam" id="PF00637">
    <property type="entry name" value="Clathrin"/>
    <property type="match status" value="7"/>
</dbReference>
<dbReference type="SMART" id="SM00299">
    <property type="entry name" value="CLH"/>
    <property type="match status" value="7"/>
</dbReference>
<feature type="repeat" description="CHCR" evidence="7">
    <location>
        <begin position="1200"/>
        <end position="1345"/>
    </location>
</feature>
<comment type="similarity">
    <text evidence="1 6">Belongs to the clathrin heavy chain family.</text>
</comment>
<keyword evidence="3 6" id="KW-0472">Membrane</keyword>
<dbReference type="InterPro" id="IPR016024">
    <property type="entry name" value="ARM-type_fold"/>
</dbReference>
<dbReference type="GO" id="GO:0006898">
    <property type="term" value="P:receptor-mediated endocytosis"/>
    <property type="evidence" value="ECO:0007669"/>
    <property type="project" value="TreeGrafter"/>
</dbReference>
<evidence type="ECO:0000256" key="7">
    <source>
        <dbReference type="PROSITE-ProRule" id="PRU01006"/>
    </source>
</evidence>
<comment type="subcellular location">
    <subcellularLocation>
        <location evidence="6">Cytoplasmic vesicle membrane</location>
        <topology evidence="6">Peripheral membrane protein</topology>
        <orientation evidence="6">Cytoplasmic side</orientation>
    </subcellularLocation>
    <subcellularLocation>
        <location evidence="6">Membrane</location>
        <location evidence="6">Coated pit</location>
        <topology evidence="6">Peripheral membrane protein</topology>
        <orientation evidence="6">Cytoplasmic side</orientation>
    </subcellularLocation>
</comment>
<dbReference type="GO" id="GO:0005198">
    <property type="term" value="F:structural molecule activity"/>
    <property type="evidence" value="ECO:0007669"/>
    <property type="project" value="InterPro"/>
</dbReference>
<dbReference type="FunFam" id="1.25.40.10:FF:000001">
    <property type="entry name" value="Clathrin heavy chain"/>
    <property type="match status" value="1"/>
</dbReference>
<dbReference type="InterPro" id="IPR055358">
    <property type="entry name" value="CHCR"/>
</dbReference>
<dbReference type="InterPro" id="IPR016025">
    <property type="entry name" value="Clathrin_H-chain_N"/>
</dbReference>
<dbReference type="Gene3D" id="2.130.10.110">
    <property type="entry name" value="Clathrin heavy-chain terminal domain"/>
    <property type="match status" value="1"/>
</dbReference>
<feature type="transmembrane region" description="Helical" evidence="8">
    <location>
        <begin position="12"/>
        <end position="33"/>
    </location>
</feature>
<dbReference type="Gene3D" id="1.25.40.10">
    <property type="entry name" value="Tetratricopeptide repeat domain"/>
    <property type="match status" value="3"/>
</dbReference>
<keyword evidence="2" id="KW-0677">Repeat</keyword>
<dbReference type="Proteomes" id="UP000887577">
    <property type="component" value="Unplaced"/>
</dbReference>
<evidence type="ECO:0000256" key="1">
    <source>
        <dbReference type="ARBA" id="ARBA00009535"/>
    </source>
</evidence>